<dbReference type="InterPro" id="IPR047544">
    <property type="entry name" value="RING-HC_RBR_RNF216"/>
</dbReference>
<dbReference type="InterPro" id="IPR047546">
    <property type="entry name" value="Rcat_RBR_RNF216"/>
</dbReference>
<keyword evidence="3" id="KW-0479">Metal-binding</keyword>
<name>A0A5N6TMN6_ASPAV</name>
<dbReference type="PROSITE" id="PS51873">
    <property type="entry name" value="TRIAD"/>
    <property type="match status" value="1"/>
</dbReference>
<evidence type="ECO:0000256" key="5">
    <source>
        <dbReference type="ARBA" id="ARBA00022771"/>
    </source>
</evidence>
<dbReference type="OrthoDB" id="10009520at2759"/>
<feature type="region of interest" description="Disordered" evidence="8">
    <location>
        <begin position="164"/>
        <end position="195"/>
    </location>
</feature>
<dbReference type="CDD" id="cd20353">
    <property type="entry name" value="Rcat_RBR_RNF216"/>
    <property type="match status" value="1"/>
</dbReference>
<keyword evidence="6" id="KW-0833">Ubl conjugation pathway</keyword>
<dbReference type="EMBL" id="ML742199">
    <property type="protein sequence ID" value="KAE8147598.1"/>
    <property type="molecule type" value="Genomic_DNA"/>
</dbReference>
<evidence type="ECO:0000256" key="6">
    <source>
        <dbReference type="ARBA" id="ARBA00022786"/>
    </source>
</evidence>
<evidence type="ECO:0000256" key="8">
    <source>
        <dbReference type="SAM" id="MobiDB-lite"/>
    </source>
</evidence>
<dbReference type="Proteomes" id="UP000325780">
    <property type="component" value="Unassembled WGS sequence"/>
</dbReference>
<evidence type="ECO:0000256" key="4">
    <source>
        <dbReference type="ARBA" id="ARBA00022737"/>
    </source>
</evidence>
<evidence type="ECO:0000259" key="9">
    <source>
        <dbReference type="PROSITE" id="PS51873"/>
    </source>
</evidence>
<dbReference type="PANTHER" id="PTHR22770:SF47">
    <property type="entry name" value="E3 UBIQUITIN-PROTEIN LIGASE RNF216"/>
    <property type="match status" value="1"/>
</dbReference>
<evidence type="ECO:0000256" key="7">
    <source>
        <dbReference type="ARBA" id="ARBA00022833"/>
    </source>
</evidence>
<dbReference type="InterPro" id="IPR051628">
    <property type="entry name" value="LUBAC_E3_Ligases"/>
</dbReference>
<dbReference type="InterPro" id="IPR047545">
    <property type="entry name" value="BRcat_RBR_RNF216"/>
</dbReference>
<feature type="domain" description="RING-type" evidence="9">
    <location>
        <begin position="310"/>
        <end position="528"/>
    </location>
</feature>
<evidence type="ECO:0000256" key="1">
    <source>
        <dbReference type="ARBA" id="ARBA00004906"/>
    </source>
</evidence>
<keyword evidence="4" id="KW-0677">Repeat</keyword>
<evidence type="ECO:0000256" key="3">
    <source>
        <dbReference type="ARBA" id="ARBA00022723"/>
    </source>
</evidence>
<gene>
    <name evidence="10" type="ORF">BDV25DRAFT_142573</name>
</gene>
<sequence>MGLESPWDGAFDNDRVPPSDDGSLLGENCHMNWGVNEYNVDFDLDWGGVHIPLARPPKKRKNENRDETVETTNLINEFFPLPDDEFPIPDHRAIDFTPAVLDRPGPSSKGPQSLLPDILEMFPNISHQYVDGLISRHRGNSSTVDDANIDTSVMKERIVDEILENPSYPRQEKLKRKTGDTSISDDRWESPTQHPTADYRKKAINILAAEFPLVSIHLIQQIIADKKGLYPAYLSLQTQINGPFKSEPLPSTLKRPRGKVPKDQVWDNDLMAELNAAKRRAENDIGVRRQQDQREEAERLNEEEHARSGNLVECQCCYLEVPPNRTVPCEGANVHFFCFTCIRKSAETQIGMMKYKLQCFDTSGCQAGFAKLQMSEALGSSLLGKLEHLQQQDEIEQAGLDGLENCPFCEFKAICPPVEEDREFRCFNPTCEVVSCRLCKDNSHIPKTCAEAKKEKGLPARHAVEEAMSDALIRKCPRCKVKIVKEQGCNKMICTKCLCVMCYLCQKDITRELYDHFGKAPTYCDTHDTAKARLEAEVQRAQSTAIKKALKDNPDLTEEELRVDTKNVTKAPHTMSGAPPSPVLPAWRHQPRRQQARHVREVALMPANTAPNHMFIPQQQPNNRRYKPPHLLHRTAQVPVLNPTNTMLRPLHTPHHCVFDDLSTRSDFGPHYNPIDPTIDHRVPSREAPPFPPIQPLPPMLPNTNSGNVSNRRGLTTQLQLPALNDYRGGSLPGQSQYSPIWLDGPGHNI</sequence>
<protein>
    <recommendedName>
        <fullName evidence="9">RING-type domain-containing protein</fullName>
    </recommendedName>
</protein>
<dbReference type="AlphaFoldDB" id="A0A5N6TMN6"/>
<keyword evidence="2" id="KW-0808">Transferase</keyword>
<dbReference type="Pfam" id="PF26191">
    <property type="entry name" value="RING-HC_RBR_RNF216"/>
    <property type="match status" value="1"/>
</dbReference>
<dbReference type="Gene3D" id="1.20.120.1750">
    <property type="match status" value="1"/>
</dbReference>
<evidence type="ECO:0000256" key="2">
    <source>
        <dbReference type="ARBA" id="ARBA00022679"/>
    </source>
</evidence>
<feature type="region of interest" description="Disordered" evidence="8">
    <location>
        <begin position="284"/>
        <end position="304"/>
    </location>
</feature>
<dbReference type="CDD" id="cd20339">
    <property type="entry name" value="BRcat_RBR_RNF216"/>
    <property type="match status" value="1"/>
</dbReference>
<dbReference type="Pfam" id="PF26200">
    <property type="entry name" value="Rcat_RNF216"/>
    <property type="match status" value="1"/>
</dbReference>
<dbReference type="SUPFAM" id="SSF57850">
    <property type="entry name" value="RING/U-box"/>
    <property type="match status" value="1"/>
</dbReference>
<comment type="pathway">
    <text evidence="1">Protein modification; protein ubiquitination.</text>
</comment>
<dbReference type="GO" id="GO:0016740">
    <property type="term" value="F:transferase activity"/>
    <property type="evidence" value="ECO:0007669"/>
    <property type="project" value="UniProtKB-KW"/>
</dbReference>
<proteinExistence type="predicted"/>
<dbReference type="CDD" id="cd16630">
    <property type="entry name" value="RING-HC_RBR_RNF216"/>
    <property type="match status" value="1"/>
</dbReference>
<keyword evidence="11" id="KW-1185">Reference proteome</keyword>
<keyword evidence="7" id="KW-0862">Zinc</keyword>
<dbReference type="PANTHER" id="PTHR22770">
    <property type="entry name" value="UBIQUITIN CONJUGATING ENZYME 7 INTERACTING PROTEIN-RELATED"/>
    <property type="match status" value="1"/>
</dbReference>
<dbReference type="InterPro" id="IPR044066">
    <property type="entry name" value="TRIAD_supradom"/>
</dbReference>
<dbReference type="GO" id="GO:0008270">
    <property type="term" value="F:zinc ion binding"/>
    <property type="evidence" value="ECO:0007669"/>
    <property type="project" value="UniProtKB-KW"/>
</dbReference>
<evidence type="ECO:0000313" key="10">
    <source>
        <dbReference type="EMBL" id="KAE8147598.1"/>
    </source>
</evidence>
<organism evidence="10 11">
    <name type="scientific">Aspergillus avenaceus</name>
    <dbReference type="NCBI Taxonomy" id="36643"/>
    <lineage>
        <taxon>Eukaryota</taxon>
        <taxon>Fungi</taxon>
        <taxon>Dikarya</taxon>
        <taxon>Ascomycota</taxon>
        <taxon>Pezizomycotina</taxon>
        <taxon>Eurotiomycetes</taxon>
        <taxon>Eurotiomycetidae</taxon>
        <taxon>Eurotiales</taxon>
        <taxon>Aspergillaceae</taxon>
        <taxon>Aspergillus</taxon>
        <taxon>Aspergillus subgen. Circumdati</taxon>
    </lineage>
</organism>
<reference evidence="10 11" key="1">
    <citation type="submission" date="2019-04" db="EMBL/GenBank/DDBJ databases">
        <title>Friends and foes A comparative genomics study of 23 Aspergillus species from section Flavi.</title>
        <authorList>
            <consortium name="DOE Joint Genome Institute"/>
            <person name="Kjaerbolling I."/>
            <person name="Vesth T."/>
            <person name="Frisvad J.C."/>
            <person name="Nybo J.L."/>
            <person name="Theobald S."/>
            <person name="Kildgaard S."/>
            <person name="Isbrandt T."/>
            <person name="Kuo A."/>
            <person name="Sato A."/>
            <person name="Lyhne E.K."/>
            <person name="Kogle M.E."/>
            <person name="Wiebenga A."/>
            <person name="Kun R.S."/>
            <person name="Lubbers R.J."/>
            <person name="Makela M.R."/>
            <person name="Barry K."/>
            <person name="Chovatia M."/>
            <person name="Clum A."/>
            <person name="Daum C."/>
            <person name="Haridas S."/>
            <person name="He G."/>
            <person name="LaButti K."/>
            <person name="Lipzen A."/>
            <person name="Mondo S."/>
            <person name="Riley R."/>
            <person name="Salamov A."/>
            <person name="Simmons B.A."/>
            <person name="Magnuson J.K."/>
            <person name="Henrissat B."/>
            <person name="Mortensen U.H."/>
            <person name="Larsen T.O."/>
            <person name="Devries R.P."/>
            <person name="Grigoriev I.V."/>
            <person name="Machida M."/>
            <person name="Baker S.E."/>
            <person name="Andersen M.R."/>
        </authorList>
    </citation>
    <scope>NUCLEOTIDE SEQUENCE [LARGE SCALE GENOMIC DNA]</scope>
    <source>
        <strain evidence="10 11">IBT 18842</strain>
    </source>
</reference>
<keyword evidence="5" id="KW-0863">Zinc-finger</keyword>
<feature type="region of interest" description="Disordered" evidence="8">
    <location>
        <begin position="1"/>
        <end position="23"/>
    </location>
</feature>
<accession>A0A5N6TMN6</accession>
<evidence type="ECO:0000313" key="11">
    <source>
        <dbReference type="Proteomes" id="UP000325780"/>
    </source>
</evidence>